<accession>A0A2Z6E4Z5</accession>
<reference evidence="2" key="1">
    <citation type="submission" date="2018-04" db="EMBL/GenBank/DDBJ databases">
        <authorList>
            <person name="Watanabe M."/>
            <person name="Kojima H."/>
        </authorList>
    </citation>
    <scope>NUCLEOTIDE SEQUENCE [LARGE SCALE GENOMIC DNA]</scope>
    <source>
        <strain evidence="2">Dysh456</strain>
    </source>
</reference>
<dbReference type="AlphaFoldDB" id="A0A2Z6E4Z5"/>
<keyword evidence="2" id="KW-1185">Reference proteome</keyword>
<dbReference type="Proteomes" id="UP000270530">
    <property type="component" value="Chromosome"/>
</dbReference>
<sequence length="41" mass="4623">MKHSWIFFDSLIKDSTLEGPTYWCAGKPKGEAMGQIEIHGI</sequence>
<reference evidence="2" key="2">
    <citation type="submission" date="2018-06" db="EMBL/GenBank/DDBJ databases">
        <title>Genome sequence of Rhodanobacteraceae bacterium strain Dysh456.</title>
        <authorList>
            <person name="Fukui M."/>
        </authorList>
    </citation>
    <scope>NUCLEOTIDE SEQUENCE [LARGE SCALE GENOMIC DNA]</scope>
    <source>
        <strain evidence="2">Dysh456</strain>
    </source>
</reference>
<proteinExistence type="predicted"/>
<name>A0A2Z6E4Z5_9GAMM</name>
<dbReference type="RefSeq" id="WP_269433096.1">
    <property type="nucleotide sequence ID" value="NZ_AP018560.1"/>
</dbReference>
<dbReference type="EMBL" id="AP018560">
    <property type="protein sequence ID" value="BBD79618.1"/>
    <property type="molecule type" value="Genomic_DNA"/>
</dbReference>
<gene>
    <name evidence="1" type="ORF">ALSL_0954</name>
</gene>
<protein>
    <submittedName>
        <fullName evidence="1">Uncharacterized protein</fullName>
    </submittedName>
</protein>
<organism evidence="1 2">
    <name type="scientific">Aerosticca soli</name>
    <dbReference type="NCBI Taxonomy" id="2010829"/>
    <lineage>
        <taxon>Bacteria</taxon>
        <taxon>Pseudomonadati</taxon>
        <taxon>Pseudomonadota</taxon>
        <taxon>Gammaproteobacteria</taxon>
        <taxon>Lysobacterales</taxon>
        <taxon>Rhodanobacteraceae</taxon>
        <taxon>Aerosticca</taxon>
    </lineage>
</organism>
<evidence type="ECO:0000313" key="1">
    <source>
        <dbReference type="EMBL" id="BBD79618.1"/>
    </source>
</evidence>
<dbReference type="KEGG" id="rbd:ALSL_0954"/>
<evidence type="ECO:0000313" key="2">
    <source>
        <dbReference type="Proteomes" id="UP000270530"/>
    </source>
</evidence>